<keyword evidence="1" id="KW-1133">Transmembrane helix</keyword>
<feature type="transmembrane region" description="Helical" evidence="1">
    <location>
        <begin position="284"/>
        <end position="309"/>
    </location>
</feature>
<keyword evidence="1" id="KW-0472">Membrane</keyword>
<protein>
    <recommendedName>
        <fullName evidence="5">Ig-like domain-containing protein</fullName>
    </recommendedName>
</protein>
<organism evidence="3 4">
    <name type="scientific">Adineta steineri</name>
    <dbReference type="NCBI Taxonomy" id="433720"/>
    <lineage>
        <taxon>Eukaryota</taxon>
        <taxon>Metazoa</taxon>
        <taxon>Spiralia</taxon>
        <taxon>Gnathifera</taxon>
        <taxon>Rotifera</taxon>
        <taxon>Eurotatoria</taxon>
        <taxon>Bdelloidea</taxon>
        <taxon>Adinetida</taxon>
        <taxon>Adinetidae</taxon>
        <taxon>Adineta</taxon>
    </lineage>
</organism>
<dbReference type="EMBL" id="CAJNON010000296">
    <property type="protein sequence ID" value="CAF1177399.1"/>
    <property type="molecule type" value="Genomic_DNA"/>
</dbReference>
<gene>
    <name evidence="3" type="ORF">VCS650_LOCUS24284</name>
</gene>
<comment type="caution">
    <text evidence="3">The sequence shown here is derived from an EMBL/GenBank/DDBJ whole genome shotgun (WGS) entry which is preliminary data.</text>
</comment>
<name>A0A814ULV7_9BILA</name>
<evidence type="ECO:0000256" key="2">
    <source>
        <dbReference type="SAM" id="SignalP"/>
    </source>
</evidence>
<evidence type="ECO:0008006" key="5">
    <source>
        <dbReference type="Google" id="ProtNLM"/>
    </source>
</evidence>
<accession>A0A814ULV7</accession>
<keyword evidence="1" id="KW-0812">Transmembrane</keyword>
<proteinExistence type="predicted"/>
<evidence type="ECO:0000256" key="1">
    <source>
        <dbReference type="SAM" id="Phobius"/>
    </source>
</evidence>
<evidence type="ECO:0000313" key="4">
    <source>
        <dbReference type="Proteomes" id="UP000663891"/>
    </source>
</evidence>
<dbReference type="AlphaFoldDB" id="A0A814ULV7"/>
<evidence type="ECO:0000313" key="3">
    <source>
        <dbReference type="EMBL" id="CAF1177399.1"/>
    </source>
</evidence>
<dbReference type="Proteomes" id="UP000663891">
    <property type="component" value="Unassembled WGS sequence"/>
</dbReference>
<feature type="chain" id="PRO_5032355533" description="Ig-like domain-containing protein" evidence="2">
    <location>
        <begin position="23"/>
        <end position="368"/>
    </location>
</feature>
<feature type="signal peptide" evidence="2">
    <location>
        <begin position="1"/>
        <end position="22"/>
    </location>
</feature>
<reference evidence="3" key="1">
    <citation type="submission" date="2021-02" db="EMBL/GenBank/DDBJ databases">
        <authorList>
            <person name="Nowell W R."/>
        </authorList>
    </citation>
    <scope>NUCLEOTIDE SEQUENCE</scope>
</reference>
<sequence>MHIRYSMMLYFLLILIVCGVQSEKIEKITKSVGQSFSFDCQQDESVYFTQKLDDWSEIQENDNQYSYLNLNFNYLNQEKILRVSSNSIQSENIGYYGCRKPTWSTASMNRIYQLIVADVQSFYWNYICHGAVGSCLRSDDPIDETLSTFEVADQTKVDFFCCASVMGFKNVDLNMNPIGDIRGKINIHRRQESDGSWVVCANQHTFIKRTSSNNPQILTCELMTDNQLDSSLSSVIRVKDSMPADPDIDPPYGYVPTPKTDDDKYFNKPTSGGKRGKLTTGKRILIIIGSILGGLFFFGLLFFLIFFFCRRQNKAPTNSKTNIDTNHYETVNIYEKPDTTKEQNRNEEESHYLEPTPLYQNSPIVLRL</sequence>
<keyword evidence="2" id="KW-0732">Signal</keyword>
<dbReference type="OrthoDB" id="10013734at2759"/>